<reference evidence="4" key="1">
    <citation type="submission" date="2018-12" db="EMBL/GenBank/DDBJ databases">
        <title>The complete genome of Metarhizium rileyi, a key fungal pathogen of Lepidoptera.</title>
        <authorList>
            <person name="Binneck E."/>
            <person name="Lastra C.C.L."/>
            <person name="Sosa-Gomez D.R."/>
        </authorList>
    </citation>
    <scope>NUCLEOTIDE SEQUENCE [LARGE SCALE GENOMIC DNA]</scope>
    <source>
        <strain evidence="4">Cep018-CH2</strain>
    </source>
</reference>
<dbReference type="Proteomes" id="UP000317257">
    <property type="component" value="Unassembled WGS sequence"/>
</dbReference>
<gene>
    <name evidence="3" type="ORF">ED733_001290</name>
</gene>
<dbReference type="AlphaFoldDB" id="A0A5C6G363"/>
<evidence type="ECO:0000259" key="2">
    <source>
        <dbReference type="Pfam" id="PF01370"/>
    </source>
</evidence>
<dbReference type="GO" id="GO:0005996">
    <property type="term" value="P:monosaccharide metabolic process"/>
    <property type="evidence" value="ECO:0007669"/>
    <property type="project" value="TreeGrafter"/>
</dbReference>
<evidence type="ECO:0000313" key="4">
    <source>
        <dbReference type="Proteomes" id="UP000317257"/>
    </source>
</evidence>
<feature type="domain" description="NAD-dependent epimerase/dehydratase" evidence="2">
    <location>
        <begin position="44"/>
        <end position="356"/>
    </location>
</feature>
<evidence type="ECO:0000313" key="3">
    <source>
        <dbReference type="EMBL" id="TWU70928.1"/>
    </source>
</evidence>
<dbReference type="InterPro" id="IPR036291">
    <property type="entry name" value="NAD(P)-bd_dom_sf"/>
</dbReference>
<evidence type="ECO:0000256" key="1">
    <source>
        <dbReference type="SAM" id="MobiDB-lite"/>
    </source>
</evidence>
<comment type="caution">
    <text evidence="3">The sequence shown here is derived from an EMBL/GenBank/DDBJ whole genome shotgun (WGS) entry which is preliminary data.</text>
</comment>
<dbReference type="GO" id="GO:0005829">
    <property type="term" value="C:cytosol"/>
    <property type="evidence" value="ECO:0007669"/>
    <property type="project" value="TreeGrafter"/>
</dbReference>
<dbReference type="SUPFAM" id="SSF51735">
    <property type="entry name" value="NAD(P)-binding Rossmann-fold domains"/>
    <property type="match status" value="1"/>
</dbReference>
<feature type="compositionally biased region" description="Low complexity" evidence="1">
    <location>
        <begin position="1"/>
        <end position="26"/>
    </location>
</feature>
<dbReference type="PANTHER" id="PTHR43725:SF3">
    <property type="entry name" value="UDP-GLUCOSE 4-EPIMERASE (EUROFUNG)"/>
    <property type="match status" value="1"/>
</dbReference>
<name>A0A5C6G363_METRR</name>
<dbReference type="InterPro" id="IPR001509">
    <property type="entry name" value="Epimerase_deHydtase"/>
</dbReference>
<accession>A0A5C6G363</accession>
<dbReference type="PANTHER" id="PTHR43725">
    <property type="entry name" value="UDP-GLUCOSE 4-EPIMERASE"/>
    <property type="match status" value="1"/>
</dbReference>
<dbReference type="EMBL" id="SBHS01000057">
    <property type="protein sequence ID" value="TWU70928.1"/>
    <property type="molecule type" value="Genomic_DNA"/>
</dbReference>
<dbReference type="Gene3D" id="3.90.25.10">
    <property type="entry name" value="UDP-galactose 4-epimerase, domain 1"/>
    <property type="match status" value="1"/>
</dbReference>
<dbReference type="Pfam" id="PF01370">
    <property type="entry name" value="Epimerase"/>
    <property type="match status" value="1"/>
</dbReference>
<proteinExistence type="predicted"/>
<dbReference type="GO" id="GO:0003978">
    <property type="term" value="F:UDP-glucose 4-epimerase activity"/>
    <property type="evidence" value="ECO:0007669"/>
    <property type="project" value="TreeGrafter"/>
</dbReference>
<dbReference type="FunFam" id="3.40.50.720:FF:000418">
    <property type="entry name" value="UDP-glucose 4-epimerase 5"/>
    <property type="match status" value="1"/>
</dbReference>
<dbReference type="Gene3D" id="3.40.50.720">
    <property type="entry name" value="NAD(P)-binding Rossmann-like Domain"/>
    <property type="match status" value="1"/>
</dbReference>
<sequence length="433" mass="47164">MPAFSHTESLSSSEQTSPESSRPSTPGGESQDGGSVYLESDDVVLVIGGLGFIGSHTSLELLKAGYNVSIVDDLSNSFKVAFSRIRELACKHHSSRGTKMPSLEMHTLDYRSRAMRNVLEQYEAPFRKTSATEGQATGNIIGSRSRVSGVIHFAAFKSVSDSISRPVQYYQNNVCGLVGLVSLLEEHNIRNLVFSSSATVYGCKADRGRPLREGDLVHPESLRVEDDGLEVTAESFTSLQSPYARTKYFCEAILADIARSDPSWRITCLRYFNPVGCDSSGLLGEDPRGTPTNLFPVITQVLTGERKELDIFGSDWETRDGTPVRDYVHVSDVARGHIAALAAKVGEEPFRTINLGSGTGTTVVEAVRSLERASNRSIPVKLAGRREGDVGSCVASNDRACRELGWEAKESVAQCAEDLWNFVSHFKPQVESG</sequence>
<protein>
    <recommendedName>
        <fullName evidence="2">NAD-dependent epimerase/dehydratase domain-containing protein</fullName>
    </recommendedName>
</protein>
<organism evidence="3 4">
    <name type="scientific">Metarhizium rileyi (strain RCEF 4871)</name>
    <name type="common">Nomuraea rileyi</name>
    <dbReference type="NCBI Taxonomy" id="1649241"/>
    <lineage>
        <taxon>Eukaryota</taxon>
        <taxon>Fungi</taxon>
        <taxon>Dikarya</taxon>
        <taxon>Ascomycota</taxon>
        <taxon>Pezizomycotina</taxon>
        <taxon>Sordariomycetes</taxon>
        <taxon>Hypocreomycetidae</taxon>
        <taxon>Hypocreales</taxon>
        <taxon>Clavicipitaceae</taxon>
        <taxon>Metarhizium</taxon>
    </lineage>
</organism>
<feature type="region of interest" description="Disordered" evidence="1">
    <location>
        <begin position="1"/>
        <end position="35"/>
    </location>
</feature>